<evidence type="ECO:0000256" key="9">
    <source>
        <dbReference type="ARBA" id="ARBA00023143"/>
    </source>
</evidence>
<accession>A0A3D0W8V1</accession>
<dbReference type="GO" id="GO:0003774">
    <property type="term" value="F:cytoskeletal motor activity"/>
    <property type="evidence" value="ECO:0007669"/>
    <property type="project" value="InterPro"/>
</dbReference>
<dbReference type="SUPFAM" id="SSF101801">
    <property type="entry name" value="Surface presentation of antigens (SPOA)"/>
    <property type="match status" value="1"/>
</dbReference>
<evidence type="ECO:0000256" key="3">
    <source>
        <dbReference type="ARBA" id="ARBA00011049"/>
    </source>
</evidence>
<dbReference type="InterPro" id="IPR036429">
    <property type="entry name" value="SpoA-like_sf"/>
</dbReference>
<evidence type="ECO:0000256" key="8">
    <source>
        <dbReference type="ARBA" id="ARBA00023136"/>
    </source>
</evidence>
<protein>
    <recommendedName>
        <fullName evidence="4">Flagellar motor switch protein FliM</fullName>
    </recommendedName>
</protein>
<evidence type="ECO:0000313" key="12">
    <source>
        <dbReference type="EMBL" id="HCB75161.1"/>
    </source>
</evidence>
<dbReference type="Proteomes" id="UP000262699">
    <property type="component" value="Unassembled WGS sequence"/>
</dbReference>
<dbReference type="GO" id="GO:0005886">
    <property type="term" value="C:plasma membrane"/>
    <property type="evidence" value="ECO:0007669"/>
    <property type="project" value="UniProtKB-SubCell"/>
</dbReference>
<keyword evidence="12" id="KW-0969">Cilium</keyword>
<keyword evidence="8" id="KW-0472">Membrane</keyword>
<evidence type="ECO:0000256" key="4">
    <source>
        <dbReference type="ARBA" id="ARBA00021898"/>
    </source>
</evidence>
<keyword evidence="6" id="KW-0145">Chemotaxis</keyword>
<organism evidence="12 13">
    <name type="scientific">Sphingomonas bacterium</name>
    <dbReference type="NCBI Taxonomy" id="1895847"/>
    <lineage>
        <taxon>Bacteria</taxon>
        <taxon>Pseudomonadati</taxon>
        <taxon>Pseudomonadota</taxon>
        <taxon>Alphaproteobacteria</taxon>
        <taxon>Sphingomonadales</taxon>
        <taxon>Sphingomonadaceae</taxon>
        <taxon>Sphingomonas</taxon>
    </lineage>
</organism>
<dbReference type="Gene3D" id="2.30.330.10">
    <property type="entry name" value="SpoA-like"/>
    <property type="match status" value="1"/>
</dbReference>
<evidence type="ECO:0000256" key="10">
    <source>
        <dbReference type="ARBA" id="ARBA00025044"/>
    </source>
</evidence>
<comment type="similarity">
    <text evidence="3">Belongs to the FliM family.</text>
</comment>
<dbReference type="InterPro" id="IPR001689">
    <property type="entry name" value="Flag_FliM"/>
</dbReference>
<dbReference type="InterPro" id="IPR001543">
    <property type="entry name" value="FliN-like_C"/>
</dbReference>
<dbReference type="Pfam" id="PF02154">
    <property type="entry name" value="FliM"/>
    <property type="match status" value="1"/>
</dbReference>
<evidence type="ECO:0000256" key="2">
    <source>
        <dbReference type="ARBA" id="ARBA00004202"/>
    </source>
</evidence>
<dbReference type="GO" id="GO:0050918">
    <property type="term" value="P:positive chemotaxis"/>
    <property type="evidence" value="ECO:0007669"/>
    <property type="project" value="TreeGrafter"/>
</dbReference>
<keyword evidence="7" id="KW-0283">Flagellar rotation</keyword>
<comment type="function">
    <text evidence="10">FliM is one of three proteins (FliG, FliN, FliM) that forms the rotor-mounted switch complex (C ring), located at the base of the basal body. This complex interacts with the CheY and CheZ chemotaxis proteins, in addition to contacting components of the motor that determine the direction of flagellar rotation.</text>
</comment>
<dbReference type="PANTHER" id="PTHR30034:SF6">
    <property type="entry name" value="YOP PROTEINS TRANSLOCATION PROTEIN Q"/>
    <property type="match status" value="1"/>
</dbReference>
<evidence type="ECO:0000256" key="5">
    <source>
        <dbReference type="ARBA" id="ARBA00022475"/>
    </source>
</evidence>
<evidence type="ECO:0000256" key="1">
    <source>
        <dbReference type="ARBA" id="ARBA00004117"/>
    </source>
</evidence>
<dbReference type="GO" id="GO:0071978">
    <property type="term" value="P:bacterial-type flagellum-dependent swarming motility"/>
    <property type="evidence" value="ECO:0007669"/>
    <property type="project" value="TreeGrafter"/>
</dbReference>
<evidence type="ECO:0000256" key="6">
    <source>
        <dbReference type="ARBA" id="ARBA00022500"/>
    </source>
</evidence>
<dbReference type="Pfam" id="PF01052">
    <property type="entry name" value="FliMN_C"/>
    <property type="match status" value="1"/>
</dbReference>
<comment type="caution">
    <text evidence="12">The sequence shown here is derived from an EMBL/GenBank/DDBJ whole genome shotgun (WGS) entry which is preliminary data.</text>
</comment>
<evidence type="ECO:0000256" key="7">
    <source>
        <dbReference type="ARBA" id="ARBA00022779"/>
    </source>
</evidence>
<keyword evidence="9" id="KW-0975">Bacterial flagellum</keyword>
<keyword evidence="12" id="KW-0966">Cell projection</keyword>
<dbReference type="AlphaFoldDB" id="A0A3D0W8V1"/>
<reference evidence="12 13" key="1">
    <citation type="journal article" date="2018" name="Nat. Biotechnol.">
        <title>A standardized bacterial taxonomy based on genome phylogeny substantially revises the tree of life.</title>
        <authorList>
            <person name="Parks D.H."/>
            <person name="Chuvochina M."/>
            <person name="Waite D.W."/>
            <person name="Rinke C."/>
            <person name="Skarshewski A."/>
            <person name="Chaumeil P.A."/>
            <person name="Hugenholtz P."/>
        </authorList>
    </citation>
    <scope>NUCLEOTIDE SEQUENCE [LARGE SCALE GENOMIC DNA]</scope>
    <source>
        <strain evidence="12">UBA9015</strain>
    </source>
</reference>
<dbReference type="GO" id="GO:0009425">
    <property type="term" value="C:bacterial-type flagellum basal body"/>
    <property type="evidence" value="ECO:0007669"/>
    <property type="project" value="UniProtKB-SubCell"/>
</dbReference>
<name>A0A3D0W8V1_9SPHN</name>
<dbReference type="CDD" id="cd17908">
    <property type="entry name" value="FliM"/>
    <property type="match status" value="1"/>
</dbReference>
<dbReference type="Gene3D" id="3.40.1550.10">
    <property type="entry name" value="CheC-like"/>
    <property type="match status" value="1"/>
</dbReference>
<evidence type="ECO:0000313" key="13">
    <source>
        <dbReference type="Proteomes" id="UP000262699"/>
    </source>
</evidence>
<evidence type="ECO:0000259" key="11">
    <source>
        <dbReference type="Pfam" id="PF01052"/>
    </source>
</evidence>
<dbReference type="EMBL" id="DOYJ01000097">
    <property type="protein sequence ID" value="HCB75161.1"/>
    <property type="molecule type" value="Genomic_DNA"/>
</dbReference>
<gene>
    <name evidence="12" type="ORF">DEP91_03175</name>
</gene>
<comment type="subcellular location">
    <subcellularLocation>
        <location evidence="1">Bacterial flagellum basal body</location>
    </subcellularLocation>
    <subcellularLocation>
        <location evidence="2">Cell membrane</location>
        <topology evidence="2">Peripheral membrane protein</topology>
    </subcellularLocation>
</comment>
<dbReference type="InterPro" id="IPR028976">
    <property type="entry name" value="CheC-like_sf"/>
</dbReference>
<keyword evidence="12" id="KW-0282">Flagellum</keyword>
<keyword evidence="5" id="KW-1003">Cell membrane</keyword>
<feature type="domain" description="Flagellar motor switch protein FliN-like C-terminal" evidence="11">
    <location>
        <begin position="245"/>
        <end position="309"/>
    </location>
</feature>
<sequence length="320" mass="34529">MVNTASGTASERRQRPRQDAAHAAALGVANLNPFGDLHTLQHLSARFARGLRHVFEPILRRATRSWAEPLSVMRFADYVAERPKVLTAWLPLAIRPAGSPVTGHALLVMDGRFTLEVLDLYFGGLGEAPPVLPTEFSPAAEALVERLGRSIAEPLAAAWEPVSRIDLTPGRVEINAAMLSDFDAEDAVIVTRFGIAAASDKPVFVDLVYPVAALKPIGASLNARVHGRTADPEPKWRNGLTRAAMSVRFPVRSVLAEPTMSLGALMELKEGDIIPVSFGQFVPIMVGTHRLGTGVVGTQNGKAAICIHHLEQLDLEDEHS</sequence>
<proteinExistence type="inferred from homology"/>
<dbReference type="PANTHER" id="PTHR30034">
    <property type="entry name" value="FLAGELLAR MOTOR SWITCH PROTEIN FLIM"/>
    <property type="match status" value="1"/>
</dbReference>